<evidence type="ECO:0000256" key="2">
    <source>
        <dbReference type="SAM" id="SignalP"/>
    </source>
</evidence>
<dbReference type="EMBL" id="JYFC01000014">
    <property type="protein sequence ID" value="KJC62834.1"/>
    <property type="molecule type" value="Genomic_DNA"/>
</dbReference>
<evidence type="ECO:0000259" key="3">
    <source>
        <dbReference type="PROSITE" id="PS51695"/>
    </source>
</evidence>
<protein>
    <submittedName>
        <fullName evidence="4">Peptidase</fullName>
    </submittedName>
</protein>
<dbReference type="Proteomes" id="UP000032503">
    <property type="component" value="Unassembled WGS sequence"/>
</dbReference>
<comment type="caution">
    <text evidence="4">The sequence shown here is derived from an EMBL/GenBank/DDBJ whole genome shotgun (WGS) entry which is preliminary data.</text>
</comment>
<dbReference type="InterPro" id="IPR000209">
    <property type="entry name" value="Peptidase_S8/S53_dom"/>
</dbReference>
<dbReference type="SUPFAM" id="SSF52743">
    <property type="entry name" value="Subtilisin-like"/>
    <property type="match status" value="1"/>
</dbReference>
<evidence type="ECO:0000313" key="4">
    <source>
        <dbReference type="EMBL" id="KJC62834.1"/>
    </source>
</evidence>
<dbReference type="Gene3D" id="3.40.50.200">
    <property type="entry name" value="Peptidase S8/S53 domain"/>
    <property type="match status" value="1"/>
</dbReference>
<reference evidence="4 5" key="1">
    <citation type="journal article" date="2001" name="Int. J. Syst. Evol. Microbiol.">
        <title>Agreia bicolorata gen. nov., sp. nov., to accommodate actinobacteria isolated from narrow reed grass infected by the nematode Heteroanguina graminophila.</title>
        <authorList>
            <person name="Evtushenko L.I."/>
            <person name="Dorofeeva L.V."/>
            <person name="Dobrovolskaya T.G."/>
            <person name="Streshinskaya G.M."/>
            <person name="Subbotin S.A."/>
            <person name="Tiedje J.M."/>
        </authorList>
    </citation>
    <scope>NUCLEOTIDE SEQUENCE [LARGE SCALE GENOMIC DNA]</scope>
    <source>
        <strain evidence="4 5">VKM Ac-1804</strain>
    </source>
</reference>
<feature type="region of interest" description="Disordered" evidence="1">
    <location>
        <begin position="158"/>
        <end position="181"/>
    </location>
</feature>
<dbReference type="InterPro" id="IPR050819">
    <property type="entry name" value="Tripeptidyl-peptidase_I"/>
</dbReference>
<dbReference type="InterPro" id="IPR036852">
    <property type="entry name" value="Peptidase_S8/S53_dom_sf"/>
</dbReference>
<dbReference type="PROSITE" id="PS51695">
    <property type="entry name" value="SEDOLISIN"/>
    <property type="match status" value="1"/>
</dbReference>
<dbReference type="CDD" id="cd04056">
    <property type="entry name" value="Peptidases_S53"/>
    <property type="match status" value="1"/>
</dbReference>
<name>A0ABR5CAZ2_9MICO</name>
<feature type="region of interest" description="Disordered" evidence="1">
    <location>
        <begin position="31"/>
        <end position="53"/>
    </location>
</feature>
<evidence type="ECO:0000256" key="1">
    <source>
        <dbReference type="SAM" id="MobiDB-lite"/>
    </source>
</evidence>
<feature type="compositionally biased region" description="Low complexity" evidence="1">
    <location>
        <begin position="41"/>
        <end position="52"/>
    </location>
</feature>
<dbReference type="RefSeq" id="WP_044443978.1">
    <property type="nucleotide sequence ID" value="NZ_JYFC01000014.1"/>
</dbReference>
<feature type="domain" description="Peptidase S53" evidence="3">
    <location>
        <begin position="210"/>
        <end position="604"/>
    </location>
</feature>
<feature type="chain" id="PRO_5046735399" evidence="2">
    <location>
        <begin position="29"/>
        <end position="605"/>
    </location>
</feature>
<organism evidence="4 5">
    <name type="scientific">Agreia bicolorata</name>
    <dbReference type="NCBI Taxonomy" id="110935"/>
    <lineage>
        <taxon>Bacteria</taxon>
        <taxon>Bacillati</taxon>
        <taxon>Actinomycetota</taxon>
        <taxon>Actinomycetes</taxon>
        <taxon>Micrococcales</taxon>
        <taxon>Microbacteriaceae</taxon>
        <taxon>Agreia</taxon>
    </lineage>
</organism>
<dbReference type="PANTHER" id="PTHR14218:SF15">
    <property type="entry name" value="TRIPEPTIDYL-PEPTIDASE 1"/>
    <property type="match status" value="1"/>
</dbReference>
<gene>
    <name evidence="4" type="ORF">TZ00_18425</name>
</gene>
<dbReference type="InterPro" id="IPR030400">
    <property type="entry name" value="Sedolisin_dom"/>
</dbReference>
<dbReference type="SUPFAM" id="SSF54897">
    <property type="entry name" value="Protease propeptides/inhibitors"/>
    <property type="match status" value="1"/>
</dbReference>
<keyword evidence="5" id="KW-1185">Reference proteome</keyword>
<feature type="signal peptide" evidence="2">
    <location>
        <begin position="1"/>
        <end position="28"/>
    </location>
</feature>
<sequence>MSASTFLIVGVVCAGILTACASAPSASADRHSLPDTAPDWAASAAQNSDTAAPDGTTSAVVLFTENADAASISAARTWLVTAGLNLGDQHDSVHSQSISGSYNDFAQAFSTTFVTTDIHDRTAVVPTTDLSVPADLTAIETVAGLVSTDAMKPTLVDSSATSTTTSTTAAPTAAPAPTTSDDCAAYWGQTLSSEWPESVTVEHRSNALCGYGPQQLRAIHQLPDDATGAGATIAIVGVFDDATVEANTNAYFTKAGAQPLRDGQYTHHAPANPDNSRCGGPSSWTVEQHLDVQAVHAMAPDANIVYWGSDTCETQSLYLRLLDAVENGTPENGAPDVISLSFGAPEELDTNADRTLLSRVLVEAASRGISVFASTGNDGDYSQAGDHQDGTDVASPASSPYVTAVGGASIGLDADNTVAVEAGWEVQTRFARNGAIIPPGFIYGAGGGESAYYDRPSWQRDTLSQPGTKRLLPDVSSLADPNTGFIVNAPSDGVVNEDAHGGTSLATPMVASMVAIAKARNGSHIGLATPSLYALAGSSAITDVQPASAATWFRRSPSTGALWLETLYMWDAKPQSLQSGLGWDRVTGLGIPRGTDFLDQFGAQK</sequence>
<feature type="region of interest" description="Disordered" evidence="1">
    <location>
        <begin position="375"/>
        <end position="397"/>
    </location>
</feature>
<proteinExistence type="predicted"/>
<keyword evidence="2" id="KW-0732">Signal</keyword>
<feature type="compositionally biased region" description="Low complexity" evidence="1">
    <location>
        <begin position="158"/>
        <end position="180"/>
    </location>
</feature>
<dbReference type="Pfam" id="PF00082">
    <property type="entry name" value="Peptidase_S8"/>
    <property type="match status" value="1"/>
</dbReference>
<evidence type="ECO:0000313" key="5">
    <source>
        <dbReference type="Proteomes" id="UP000032503"/>
    </source>
</evidence>
<dbReference type="PANTHER" id="PTHR14218">
    <property type="entry name" value="PROTEASE S8 TRIPEPTIDYL PEPTIDASE I CLN2"/>
    <property type="match status" value="1"/>
</dbReference>
<accession>A0ABR5CAZ2</accession>